<dbReference type="GeneID" id="63695878"/>
<dbReference type="AlphaFoldDB" id="A0A017SRK8"/>
<organism evidence="1 2">
    <name type="scientific">Aspergillus ruber (strain CBS 135680)</name>
    <dbReference type="NCBI Taxonomy" id="1388766"/>
    <lineage>
        <taxon>Eukaryota</taxon>
        <taxon>Fungi</taxon>
        <taxon>Dikarya</taxon>
        <taxon>Ascomycota</taxon>
        <taxon>Pezizomycotina</taxon>
        <taxon>Eurotiomycetes</taxon>
        <taxon>Eurotiomycetidae</taxon>
        <taxon>Eurotiales</taxon>
        <taxon>Aspergillaceae</taxon>
        <taxon>Aspergillus</taxon>
        <taxon>Aspergillus subgen. Aspergillus</taxon>
    </lineage>
</organism>
<sequence length="112" mass="12429">MLWRSKDNVDSAEGYSGLVLCTGTPTDQHGEAVVFQDYETGLRMWESEGSSLPANIKAGFLLPGGNREPMIVVLGPKQPISYNCVTRGVSYKRKDDIHQVSDLFRKCHCQVP</sequence>
<dbReference type="EMBL" id="KK088412">
    <property type="protein sequence ID" value="EYE98920.1"/>
    <property type="molecule type" value="Genomic_DNA"/>
</dbReference>
<evidence type="ECO:0000313" key="2">
    <source>
        <dbReference type="Proteomes" id="UP000019804"/>
    </source>
</evidence>
<name>A0A017SRK8_ASPRC</name>
<accession>A0A017SRK8</accession>
<gene>
    <name evidence="1" type="ORF">EURHEDRAFT_408137</name>
</gene>
<protein>
    <submittedName>
        <fullName evidence="1">Uncharacterized protein</fullName>
    </submittedName>
</protein>
<evidence type="ECO:0000313" key="1">
    <source>
        <dbReference type="EMBL" id="EYE98920.1"/>
    </source>
</evidence>
<dbReference type="HOGENOM" id="CLU_2145340_0_0_1"/>
<dbReference type="RefSeq" id="XP_040642608.1">
    <property type="nucleotide sequence ID" value="XM_040780754.1"/>
</dbReference>
<reference evidence="2" key="1">
    <citation type="journal article" date="2014" name="Nat. Commun.">
        <title>Genomic adaptations of the halophilic Dead Sea filamentous fungus Eurotium rubrum.</title>
        <authorList>
            <person name="Kis-Papo T."/>
            <person name="Weig A.R."/>
            <person name="Riley R."/>
            <person name="Persoh D."/>
            <person name="Salamov A."/>
            <person name="Sun H."/>
            <person name="Lipzen A."/>
            <person name="Wasser S.P."/>
            <person name="Rambold G."/>
            <person name="Grigoriev I.V."/>
            <person name="Nevo E."/>
        </authorList>
    </citation>
    <scope>NUCLEOTIDE SEQUENCE [LARGE SCALE GENOMIC DNA]</scope>
    <source>
        <strain evidence="2">CBS 135680</strain>
    </source>
</reference>
<dbReference type="OrthoDB" id="3009558at2759"/>
<keyword evidence="2" id="KW-1185">Reference proteome</keyword>
<dbReference type="Proteomes" id="UP000019804">
    <property type="component" value="Unassembled WGS sequence"/>
</dbReference>
<proteinExistence type="predicted"/>
<dbReference type="STRING" id="1388766.A0A017SRK8"/>